<dbReference type="OrthoDB" id="9806821at2"/>
<feature type="domain" description="PAS" evidence="7">
    <location>
        <begin position="151"/>
        <end position="221"/>
    </location>
</feature>
<dbReference type="InterPro" id="IPR001789">
    <property type="entry name" value="Sig_transdc_resp-reg_receiver"/>
</dbReference>
<dbReference type="SUPFAM" id="SSF55874">
    <property type="entry name" value="ATPase domain of HSP90 chaperone/DNA topoisomerase II/histidine kinase"/>
    <property type="match status" value="1"/>
</dbReference>
<evidence type="ECO:0000259" key="8">
    <source>
        <dbReference type="PROSITE" id="PS50113"/>
    </source>
</evidence>
<dbReference type="Gene3D" id="3.30.565.10">
    <property type="entry name" value="Histidine kinase-like ATPase, C-terminal domain"/>
    <property type="match status" value="1"/>
</dbReference>
<evidence type="ECO:0000256" key="4">
    <source>
        <dbReference type="PROSITE-ProRule" id="PRU00169"/>
    </source>
</evidence>
<feature type="domain" description="PAS" evidence="7">
    <location>
        <begin position="278"/>
        <end position="351"/>
    </location>
</feature>
<dbReference type="InterPro" id="IPR000014">
    <property type="entry name" value="PAS"/>
</dbReference>
<keyword evidence="3 4" id="KW-0597">Phosphoprotein</keyword>
<dbReference type="SMART" id="SM00086">
    <property type="entry name" value="PAC"/>
    <property type="match status" value="3"/>
</dbReference>
<dbReference type="PROSITE" id="PS50113">
    <property type="entry name" value="PAC"/>
    <property type="match status" value="2"/>
</dbReference>
<dbReference type="Gene3D" id="3.30.450.20">
    <property type="entry name" value="PAS domain"/>
    <property type="match status" value="3"/>
</dbReference>
<dbReference type="Pfam" id="PF00512">
    <property type="entry name" value="HisKA"/>
    <property type="match status" value="1"/>
</dbReference>
<dbReference type="EMBL" id="FWXY01000025">
    <property type="protein sequence ID" value="SMD05093.1"/>
    <property type="molecule type" value="Genomic_DNA"/>
</dbReference>
<dbReference type="Pfam" id="PF08447">
    <property type="entry name" value="PAS_3"/>
    <property type="match status" value="2"/>
</dbReference>
<feature type="domain" description="Response regulatory" evidence="6">
    <location>
        <begin position="669"/>
        <end position="785"/>
    </location>
</feature>
<dbReference type="Proteomes" id="UP000192418">
    <property type="component" value="Unassembled WGS sequence"/>
</dbReference>
<evidence type="ECO:0000256" key="1">
    <source>
        <dbReference type="ARBA" id="ARBA00000085"/>
    </source>
</evidence>
<dbReference type="CDD" id="cd00082">
    <property type="entry name" value="HisKA"/>
    <property type="match status" value="1"/>
</dbReference>
<dbReference type="PANTHER" id="PTHR43065:SF42">
    <property type="entry name" value="TWO-COMPONENT SENSOR PPRA"/>
    <property type="match status" value="1"/>
</dbReference>
<dbReference type="STRING" id="1121400.SAMN02746065_1258"/>
<sequence length="789" mass="88139">MKLAIRNALKTDILDVTPAIIAVYDTDYNIIWVNKAYQEATGVSLQEGEGKKCYSIWGLERPCRDCPVIKAIKTGAPHKAELTPQNQEWLPSQGSWLSKGSPVKDEKGCIIGAVATLSEITDRIQEEKALEEFYTGLDAQMRQRTAKLAEAEEMLRIAFECSPIGKALVTIEGQFLKINTALCRAVGYSEAELLTKTFQEITHSEDLEPDFANLTQLLAGEVGSYEREKRYLHKQGHLIWIQVNVSLVCDREGDPLFFIAQIQDITRRKQAEIELKESRDRFHLLTGQLMDVTWTATADGAHILDVNHAFEMIYGISEADFRSNPGLWFEMVHPDDKAIAEASTEKLFKNGQAQAEYRIVRPDGEIRWIRDRKTLMHDKEGQPVLIGGIGSDITATKTQEMEKTKLQEQLFQAQKMESVGRLAGGVAHDYNNMLSVITGYTELAMDEVEPNDLIHENLQEILSAANRSADITRQLLAFARKQTIAPEVVDLNTTVENMLKMLRRLIGEDIDLVWKAGSALWTIKIDPAQLDQILANLCVNARDAIADVGKITIKTQNVVFDEAYCAVHKGFLPGEYVMLALRDDGDGMNKETRDQIFDPFFTTKQLGRGTGLGLSIVYGIVKQNNGFINVCSELGEGTTFELYFPRYLGKADRSQSQSIAEIPHGNGETVLVVEDEVSILALMRKILEGLNYRVLTAATPGDALSMAREHSEKILLLITDVVMPGMNGRELAEQLQVLFPALKCLFMSGYTANVIARHGVLEKGVHFLQKPASKRELAVKVRDVLEHSK</sequence>
<evidence type="ECO:0000313" key="9">
    <source>
        <dbReference type="EMBL" id="SMD05093.1"/>
    </source>
</evidence>
<dbReference type="InterPro" id="IPR000700">
    <property type="entry name" value="PAS-assoc_C"/>
</dbReference>
<dbReference type="SUPFAM" id="SSF47384">
    <property type="entry name" value="Homodimeric domain of signal transducing histidine kinase"/>
    <property type="match status" value="1"/>
</dbReference>
<dbReference type="PROSITE" id="PS50112">
    <property type="entry name" value="PAS"/>
    <property type="match status" value="2"/>
</dbReference>
<dbReference type="SUPFAM" id="SSF55785">
    <property type="entry name" value="PYP-like sensor domain (PAS domain)"/>
    <property type="match status" value="3"/>
</dbReference>
<dbReference type="CDD" id="cd00130">
    <property type="entry name" value="PAS"/>
    <property type="match status" value="3"/>
</dbReference>
<dbReference type="PROSITE" id="PS50109">
    <property type="entry name" value="HIS_KIN"/>
    <property type="match status" value="1"/>
</dbReference>
<dbReference type="NCBIfam" id="TIGR00229">
    <property type="entry name" value="sensory_box"/>
    <property type="match status" value="2"/>
</dbReference>
<feature type="domain" description="PAC" evidence="8">
    <location>
        <begin position="353"/>
        <end position="405"/>
    </location>
</feature>
<evidence type="ECO:0000313" key="10">
    <source>
        <dbReference type="Proteomes" id="UP000192418"/>
    </source>
</evidence>
<dbReference type="InterPro" id="IPR013656">
    <property type="entry name" value="PAS_4"/>
</dbReference>
<comment type="catalytic activity">
    <reaction evidence="1">
        <text>ATP + protein L-histidine = ADP + protein N-phospho-L-histidine.</text>
        <dbReference type="EC" id="2.7.13.3"/>
    </reaction>
</comment>
<evidence type="ECO:0000259" key="6">
    <source>
        <dbReference type="PROSITE" id="PS50110"/>
    </source>
</evidence>
<dbReference type="SUPFAM" id="SSF52172">
    <property type="entry name" value="CheY-like"/>
    <property type="match status" value="1"/>
</dbReference>
<dbReference type="SMART" id="SM00091">
    <property type="entry name" value="PAS"/>
    <property type="match status" value="3"/>
</dbReference>
<gene>
    <name evidence="9" type="ORF">SAMN02746065_1258</name>
</gene>
<feature type="domain" description="Histidine kinase" evidence="5">
    <location>
        <begin position="425"/>
        <end position="648"/>
    </location>
</feature>
<dbReference type="InterPro" id="IPR003661">
    <property type="entry name" value="HisK_dim/P_dom"/>
</dbReference>
<dbReference type="PANTHER" id="PTHR43065">
    <property type="entry name" value="SENSOR HISTIDINE KINASE"/>
    <property type="match status" value="1"/>
</dbReference>
<dbReference type="Gene3D" id="3.40.50.2300">
    <property type="match status" value="1"/>
</dbReference>
<dbReference type="InterPro" id="IPR004358">
    <property type="entry name" value="Sig_transdc_His_kin-like_C"/>
</dbReference>
<dbReference type="EC" id="2.7.13.3" evidence="2"/>
<keyword evidence="10" id="KW-1185">Reference proteome</keyword>
<dbReference type="AlphaFoldDB" id="A0A1W2E5M5"/>
<dbReference type="InterPro" id="IPR001610">
    <property type="entry name" value="PAC"/>
</dbReference>
<dbReference type="SMART" id="SM00387">
    <property type="entry name" value="HATPase_c"/>
    <property type="match status" value="1"/>
</dbReference>
<dbReference type="SMART" id="SM00448">
    <property type="entry name" value="REC"/>
    <property type="match status" value="1"/>
</dbReference>
<dbReference type="RefSeq" id="WP_084071296.1">
    <property type="nucleotide sequence ID" value="NZ_FWXY01000025.1"/>
</dbReference>
<evidence type="ECO:0000256" key="2">
    <source>
        <dbReference type="ARBA" id="ARBA00012438"/>
    </source>
</evidence>
<evidence type="ECO:0000259" key="5">
    <source>
        <dbReference type="PROSITE" id="PS50109"/>
    </source>
</evidence>
<accession>A0A1W2E5M5</accession>
<dbReference type="InterPro" id="IPR036890">
    <property type="entry name" value="HATPase_C_sf"/>
</dbReference>
<proteinExistence type="predicted"/>
<dbReference type="InterPro" id="IPR036097">
    <property type="entry name" value="HisK_dim/P_sf"/>
</dbReference>
<dbReference type="InterPro" id="IPR011006">
    <property type="entry name" value="CheY-like_superfamily"/>
</dbReference>
<organism evidence="9 10">
    <name type="scientific">Desulfocicer vacuolatum DSM 3385</name>
    <dbReference type="NCBI Taxonomy" id="1121400"/>
    <lineage>
        <taxon>Bacteria</taxon>
        <taxon>Pseudomonadati</taxon>
        <taxon>Thermodesulfobacteriota</taxon>
        <taxon>Desulfobacteria</taxon>
        <taxon>Desulfobacterales</taxon>
        <taxon>Desulfobacteraceae</taxon>
        <taxon>Desulfocicer</taxon>
    </lineage>
</organism>
<dbReference type="InterPro" id="IPR013655">
    <property type="entry name" value="PAS_fold_3"/>
</dbReference>
<dbReference type="Pfam" id="PF02518">
    <property type="entry name" value="HATPase_c"/>
    <property type="match status" value="1"/>
</dbReference>
<dbReference type="GO" id="GO:0000155">
    <property type="term" value="F:phosphorelay sensor kinase activity"/>
    <property type="evidence" value="ECO:0007669"/>
    <property type="project" value="InterPro"/>
</dbReference>
<protein>
    <recommendedName>
        <fullName evidence="2">histidine kinase</fullName>
        <ecNumber evidence="2">2.7.13.3</ecNumber>
    </recommendedName>
</protein>
<evidence type="ECO:0000259" key="7">
    <source>
        <dbReference type="PROSITE" id="PS50112"/>
    </source>
</evidence>
<dbReference type="Pfam" id="PF00072">
    <property type="entry name" value="Response_reg"/>
    <property type="match status" value="1"/>
</dbReference>
<dbReference type="SMART" id="SM00388">
    <property type="entry name" value="HisKA"/>
    <property type="match status" value="1"/>
</dbReference>
<reference evidence="9 10" key="1">
    <citation type="submission" date="2017-04" db="EMBL/GenBank/DDBJ databases">
        <authorList>
            <person name="Afonso C.L."/>
            <person name="Miller P.J."/>
            <person name="Scott M.A."/>
            <person name="Spackman E."/>
            <person name="Goraichik I."/>
            <person name="Dimitrov K.M."/>
            <person name="Suarez D.L."/>
            <person name="Swayne D.E."/>
        </authorList>
    </citation>
    <scope>NUCLEOTIDE SEQUENCE [LARGE SCALE GENOMIC DNA]</scope>
    <source>
        <strain evidence="9 10">DSM 3385</strain>
    </source>
</reference>
<dbReference type="PROSITE" id="PS50110">
    <property type="entry name" value="RESPONSE_REGULATORY"/>
    <property type="match status" value="1"/>
</dbReference>
<dbReference type="InterPro" id="IPR003594">
    <property type="entry name" value="HATPase_dom"/>
</dbReference>
<dbReference type="InterPro" id="IPR035965">
    <property type="entry name" value="PAS-like_dom_sf"/>
</dbReference>
<dbReference type="Pfam" id="PF08448">
    <property type="entry name" value="PAS_4"/>
    <property type="match status" value="1"/>
</dbReference>
<dbReference type="Gene3D" id="1.10.287.130">
    <property type="match status" value="1"/>
</dbReference>
<feature type="modified residue" description="4-aspartylphosphate" evidence="4">
    <location>
        <position position="720"/>
    </location>
</feature>
<name>A0A1W2E5M5_9BACT</name>
<evidence type="ECO:0000256" key="3">
    <source>
        <dbReference type="ARBA" id="ARBA00022553"/>
    </source>
</evidence>
<feature type="domain" description="PAC" evidence="8">
    <location>
        <begin position="225"/>
        <end position="277"/>
    </location>
</feature>
<dbReference type="PRINTS" id="PR00344">
    <property type="entry name" value="BCTRLSENSOR"/>
</dbReference>
<dbReference type="InterPro" id="IPR005467">
    <property type="entry name" value="His_kinase_dom"/>
</dbReference>